<sequence length="59" mass="6737">MGETDTPTTSSRTRYGLIALVAIRQARAMRERRAKEDAEREANKDATAGKRPKTRGWFR</sequence>
<dbReference type="Proteomes" id="UP000216147">
    <property type="component" value="Unassembled WGS sequence"/>
</dbReference>
<comment type="caution">
    <text evidence="2">The sequence shown here is derived from an EMBL/GenBank/DDBJ whole genome shotgun (WGS) entry which is preliminary data.</text>
</comment>
<reference evidence="2 3" key="1">
    <citation type="submission" date="2017-03" db="EMBL/GenBank/DDBJ databases">
        <title>Lifting the veil on microbial sulfur biogeochemistry in mining wastewaters.</title>
        <authorList>
            <person name="Kantor R.S."/>
            <person name="Colenbrander Nelson T."/>
            <person name="Marshall S."/>
            <person name="Bennett D."/>
            <person name="Apte S."/>
            <person name="Camacho D."/>
            <person name="Thomas B.C."/>
            <person name="Warren L.A."/>
            <person name="Banfield J.F."/>
        </authorList>
    </citation>
    <scope>NUCLEOTIDE SEQUENCE [LARGE SCALE GENOMIC DNA]</scope>
    <source>
        <strain evidence="2">32-68-21</strain>
    </source>
</reference>
<feature type="compositionally biased region" description="Basic and acidic residues" evidence="1">
    <location>
        <begin position="29"/>
        <end position="48"/>
    </location>
</feature>
<protein>
    <submittedName>
        <fullName evidence="2">Uncharacterized protein</fullName>
    </submittedName>
</protein>
<organism evidence="2 3">
    <name type="scientific">Brevundimonas subvibrioides</name>
    <dbReference type="NCBI Taxonomy" id="74313"/>
    <lineage>
        <taxon>Bacteria</taxon>
        <taxon>Pseudomonadati</taxon>
        <taxon>Pseudomonadota</taxon>
        <taxon>Alphaproteobacteria</taxon>
        <taxon>Caulobacterales</taxon>
        <taxon>Caulobacteraceae</taxon>
        <taxon>Brevundimonas</taxon>
    </lineage>
</organism>
<feature type="compositionally biased region" description="Basic residues" evidence="1">
    <location>
        <begin position="50"/>
        <end position="59"/>
    </location>
</feature>
<evidence type="ECO:0000256" key="1">
    <source>
        <dbReference type="SAM" id="MobiDB-lite"/>
    </source>
</evidence>
<gene>
    <name evidence="2" type="ORF">B7Y86_08550</name>
</gene>
<dbReference type="EMBL" id="NCEQ01000007">
    <property type="protein sequence ID" value="OYX56805.1"/>
    <property type="molecule type" value="Genomic_DNA"/>
</dbReference>
<name>A0A258HIG5_9CAUL</name>
<accession>A0A258HIG5</accession>
<feature type="region of interest" description="Disordered" evidence="1">
    <location>
        <begin position="29"/>
        <end position="59"/>
    </location>
</feature>
<dbReference type="AlphaFoldDB" id="A0A258HIG5"/>
<proteinExistence type="predicted"/>
<evidence type="ECO:0000313" key="2">
    <source>
        <dbReference type="EMBL" id="OYX56805.1"/>
    </source>
</evidence>
<evidence type="ECO:0000313" key="3">
    <source>
        <dbReference type="Proteomes" id="UP000216147"/>
    </source>
</evidence>